<dbReference type="SMART" id="SM01122">
    <property type="entry name" value="DBC1"/>
    <property type="match status" value="1"/>
</dbReference>
<proteinExistence type="predicted"/>
<feature type="compositionally biased region" description="Low complexity" evidence="6">
    <location>
        <begin position="143"/>
        <end position="153"/>
    </location>
</feature>
<gene>
    <name evidence="8" type="ORF">OCTVUL_1B015897</name>
</gene>
<name>A0AA36AWU7_OCTVU</name>
<dbReference type="Pfam" id="PF02037">
    <property type="entry name" value="SAP"/>
    <property type="match status" value="1"/>
</dbReference>
<protein>
    <recommendedName>
        <fullName evidence="7">SAP domain-containing protein</fullName>
    </recommendedName>
</protein>
<comment type="subcellular location">
    <subcellularLocation>
        <location evidence="1">Cytoplasm</location>
    </subcellularLocation>
</comment>
<dbReference type="GO" id="GO:0005737">
    <property type="term" value="C:cytoplasm"/>
    <property type="evidence" value="ECO:0007669"/>
    <property type="project" value="UniProtKB-SubCell"/>
</dbReference>
<dbReference type="PANTHER" id="PTHR14304:SF11">
    <property type="entry name" value="SAP DOMAIN-CONTAINING PROTEIN"/>
    <property type="match status" value="1"/>
</dbReference>
<keyword evidence="4 5" id="KW-0175">Coiled coil</keyword>
<feature type="compositionally biased region" description="Basic and acidic residues" evidence="6">
    <location>
        <begin position="984"/>
        <end position="994"/>
    </location>
</feature>
<dbReference type="Gene3D" id="1.10.720.30">
    <property type="entry name" value="SAP domain"/>
    <property type="match status" value="1"/>
</dbReference>
<feature type="compositionally biased region" description="Acidic residues" evidence="6">
    <location>
        <begin position="965"/>
        <end position="983"/>
    </location>
</feature>
<feature type="region of interest" description="Disordered" evidence="6">
    <location>
        <begin position="814"/>
        <end position="846"/>
    </location>
</feature>
<feature type="compositionally biased region" description="Basic residues" evidence="6">
    <location>
        <begin position="427"/>
        <end position="439"/>
    </location>
</feature>
<evidence type="ECO:0000256" key="3">
    <source>
        <dbReference type="ARBA" id="ARBA00022553"/>
    </source>
</evidence>
<keyword evidence="3" id="KW-0597">Phosphoprotein</keyword>
<feature type="compositionally biased region" description="Basic and acidic residues" evidence="6">
    <location>
        <begin position="924"/>
        <end position="961"/>
    </location>
</feature>
<feature type="domain" description="SAP" evidence="7">
    <location>
        <begin position="753"/>
        <end position="787"/>
    </location>
</feature>
<dbReference type="GO" id="GO:0005634">
    <property type="term" value="C:nucleus"/>
    <property type="evidence" value="ECO:0007669"/>
    <property type="project" value="TreeGrafter"/>
</dbReference>
<dbReference type="PROSITE" id="PS50800">
    <property type="entry name" value="SAP"/>
    <property type="match status" value="1"/>
</dbReference>
<dbReference type="PANTHER" id="PTHR14304">
    <property type="entry name" value="CELL DIVISION CYCLE AND APOPTOSIS REGULATOR PROTEIN"/>
    <property type="match status" value="1"/>
</dbReference>
<feature type="region of interest" description="Disordered" evidence="6">
    <location>
        <begin position="376"/>
        <end position="458"/>
    </location>
</feature>
<evidence type="ECO:0000256" key="5">
    <source>
        <dbReference type="SAM" id="Coils"/>
    </source>
</evidence>
<dbReference type="InterPro" id="IPR036361">
    <property type="entry name" value="SAP_dom_sf"/>
</dbReference>
<evidence type="ECO:0000256" key="6">
    <source>
        <dbReference type="SAM" id="MobiDB-lite"/>
    </source>
</evidence>
<evidence type="ECO:0000256" key="2">
    <source>
        <dbReference type="ARBA" id="ARBA00022490"/>
    </source>
</evidence>
<feature type="compositionally biased region" description="Basic and acidic residues" evidence="6">
    <location>
        <begin position="740"/>
        <end position="755"/>
    </location>
</feature>
<feature type="region of interest" description="Disordered" evidence="6">
    <location>
        <begin position="709"/>
        <end position="755"/>
    </location>
</feature>
<feature type="compositionally biased region" description="Low complexity" evidence="6">
    <location>
        <begin position="710"/>
        <end position="721"/>
    </location>
</feature>
<dbReference type="GO" id="GO:0006355">
    <property type="term" value="P:regulation of DNA-templated transcription"/>
    <property type="evidence" value="ECO:0007669"/>
    <property type="project" value="InterPro"/>
</dbReference>
<dbReference type="Proteomes" id="UP001162480">
    <property type="component" value="Chromosome 5"/>
</dbReference>
<organism evidence="8 9">
    <name type="scientific">Octopus vulgaris</name>
    <name type="common">Common octopus</name>
    <dbReference type="NCBI Taxonomy" id="6645"/>
    <lineage>
        <taxon>Eukaryota</taxon>
        <taxon>Metazoa</taxon>
        <taxon>Spiralia</taxon>
        <taxon>Lophotrochozoa</taxon>
        <taxon>Mollusca</taxon>
        <taxon>Cephalopoda</taxon>
        <taxon>Coleoidea</taxon>
        <taxon>Octopodiformes</taxon>
        <taxon>Octopoda</taxon>
        <taxon>Incirrata</taxon>
        <taxon>Octopodidae</taxon>
        <taxon>Octopus</taxon>
    </lineage>
</organism>
<dbReference type="SMART" id="SM00513">
    <property type="entry name" value="SAP"/>
    <property type="match status" value="1"/>
</dbReference>
<evidence type="ECO:0000313" key="8">
    <source>
        <dbReference type="EMBL" id="CAI9723519.1"/>
    </source>
</evidence>
<dbReference type="SUPFAM" id="SSF68906">
    <property type="entry name" value="SAP domain"/>
    <property type="match status" value="1"/>
</dbReference>
<evidence type="ECO:0000259" key="7">
    <source>
        <dbReference type="PROSITE" id="PS50800"/>
    </source>
</evidence>
<reference evidence="8" key="1">
    <citation type="submission" date="2023-08" db="EMBL/GenBank/DDBJ databases">
        <authorList>
            <person name="Alioto T."/>
            <person name="Alioto T."/>
            <person name="Gomez Garrido J."/>
        </authorList>
    </citation>
    <scope>NUCLEOTIDE SEQUENCE</scope>
</reference>
<dbReference type="InterPro" id="IPR025224">
    <property type="entry name" value="CCAR1/CCAR2"/>
</dbReference>
<keyword evidence="2" id="KW-0963">Cytoplasm</keyword>
<feature type="region of interest" description="Disordered" evidence="6">
    <location>
        <begin position="924"/>
        <end position="994"/>
    </location>
</feature>
<dbReference type="AlphaFoldDB" id="A0AA36AWU7"/>
<sequence length="1258" mass="141813">MEKSPDYRDNKNRAFKTTSLSTFVFSHNQNTRTQNSSQHNIQLFHIPHSNFDTIAFSRHSVPPFGTMQSDKVLMMSRFGIGTTKNPPWARQAPAEFITVTAATSLSSLSQPQATTALLHQPSAGVPKATVYSITTPTSAPIAQPQYAPQQLPPVGMQGQPPTLQPGQVLSQPAIAIPTSLATTTQVASVSYPPPVGSTRLAPAQQSLKQRFFTGTVTKIMDNFGFVDDDVFFQMNCCKGPLPKVADRVLVEATYNPNMPFKWNATRIQVLPNQNVAPAPMGQIANSQTLVISNPTTLVGSSPLGVTATVVTPTIAQTPVMAPSIAPPVSPNITPSIPTPVAAPPPVQPPTINQQPPPLMGQIRPPVAAVAPPPSLIQQSGTIRVPMSARRGPMGMRFDRDREREQRDKDREMRERERREQRRDKSLNKRPRSPNNHRSHSPSQRARSPKRRRNPRVVPRYVVQIPKLSLETKEANVMVLKSRYSNLYIPSDFFQANFTWTSAFPLYRPFQLGTDCTFHVMPKDTEPVSLNGTECSVPALEPSDADHLYSAKVMLLSSPKLEDIFSKCCGSADDSPDNSRNEQINYQHPTRLIQFLVGLKGKNEPMSIGGPWSPSLDGPNPAEDPKVLIKTAIRCTRALTNIDLSMCTQWYRFAEIRYIRPEEMHKGRLVPARVETVVLFLPDVWSIRPTCLEWESLRAAYKSHLQKKLAGSSSSSVNSSGGTATDSKDDTTTQEEEEAMNTEKEPTHFSELDPKTMKIVDLRRELEDRNLSSKGLKSQLIARLTKILKSEKEEEEELENNKAAAEEAVKKQEEFHKLEIEDKDDKKKKEEEEKRRREEKEQAMMERKYNLPDKPSIIVHPSTTAKGGKFDCTVMSLSVLLDYRQEDNKEHSFEVSLFAELFNEMLMRDFGFKIYKALVLAPEKKDEEKLKKKSDDKSVKEKDLKKTEEEKSEKKKEEETPKEVNGNEEDMEEDEPDEEDDDEEKKDKVGKRDRDEKKKEKKKYYTFDPALLLAFVYFDQNHTGYLLDKDIEEIMHTVGMQLSRAQVRKYVQKLVSRDTLNYRKLTDKPKAEDATEDGKIDSKGADSDDIKLAQGNYHFLNAIKAKNSSEDLAVTSKLKGEGEETAPNSGFISYNGALIDIDSITQRLEKSEKNRSALEEKLQDSTAEIDLLKDKALKREDLIKQMQQELTIIKKEKEEQIETVSSTESENRRLFTALKHCEKTLTGLLKGVTTSLTPLIIDKKKKFDKKVKNENDTGE</sequence>
<dbReference type="EMBL" id="OX597818">
    <property type="protein sequence ID" value="CAI9723519.1"/>
    <property type="molecule type" value="Genomic_DNA"/>
</dbReference>
<dbReference type="InterPro" id="IPR045353">
    <property type="entry name" value="LAIKA"/>
</dbReference>
<dbReference type="Pfam" id="PF14444">
    <property type="entry name" value="S1-like"/>
    <property type="match status" value="1"/>
</dbReference>
<evidence type="ECO:0000256" key="1">
    <source>
        <dbReference type="ARBA" id="ARBA00004496"/>
    </source>
</evidence>
<feature type="coiled-coil region" evidence="5">
    <location>
        <begin position="1140"/>
        <end position="1202"/>
    </location>
</feature>
<dbReference type="InterPro" id="IPR025954">
    <property type="entry name" value="DBC1/CARP1_inactive_NUDIX"/>
</dbReference>
<accession>A0AA36AWU7</accession>
<keyword evidence="9" id="KW-1185">Reference proteome</keyword>
<feature type="region of interest" description="Disordered" evidence="6">
    <location>
        <begin position="1065"/>
        <end position="1084"/>
    </location>
</feature>
<evidence type="ECO:0000313" key="9">
    <source>
        <dbReference type="Proteomes" id="UP001162480"/>
    </source>
</evidence>
<evidence type="ECO:0000256" key="4">
    <source>
        <dbReference type="ARBA" id="ARBA00023054"/>
    </source>
</evidence>
<dbReference type="Pfam" id="PF19256">
    <property type="entry name" value="LAIKA"/>
    <property type="match status" value="1"/>
</dbReference>
<dbReference type="Pfam" id="PF14443">
    <property type="entry name" value="DBC1"/>
    <property type="match status" value="1"/>
</dbReference>
<dbReference type="InterPro" id="IPR025223">
    <property type="entry name" value="S1-like_RNA-bd_dom"/>
</dbReference>
<feature type="compositionally biased region" description="Basic and acidic residues" evidence="6">
    <location>
        <begin position="396"/>
        <end position="426"/>
    </location>
</feature>
<feature type="region of interest" description="Disordered" evidence="6">
    <location>
        <begin position="143"/>
        <end position="167"/>
    </location>
</feature>
<dbReference type="InterPro" id="IPR003034">
    <property type="entry name" value="SAP_dom"/>
</dbReference>